<evidence type="ECO:0000256" key="3">
    <source>
        <dbReference type="ARBA" id="ARBA00008919"/>
    </source>
</evidence>
<evidence type="ECO:0000259" key="14">
    <source>
        <dbReference type="Pfam" id="PF00852"/>
    </source>
</evidence>
<name>A0AAD5QF00_PARTN</name>
<evidence type="ECO:0000256" key="7">
    <source>
        <dbReference type="ARBA" id="ARBA00022968"/>
    </source>
</evidence>
<feature type="region of interest" description="Disordered" evidence="13">
    <location>
        <begin position="1"/>
        <end position="37"/>
    </location>
</feature>
<comment type="caution">
    <text evidence="16">The sequence shown here is derived from an EMBL/GenBank/DDBJ whole genome shotgun (WGS) entry which is preliminary data.</text>
</comment>
<dbReference type="Gene3D" id="3.40.50.11660">
    <property type="entry name" value="Glycosyl transferase family 10, C-terminal domain"/>
    <property type="match status" value="1"/>
</dbReference>
<proteinExistence type="inferred from homology"/>
<sequence length="473" mass="53542">MMLSESLERGGPTGLLLHAEGKNGRVAGTRSSHSTINGTTGDTGEVTIFFNRLLRDIPSLRKNATATVVLPPYVDCKRCADFPVSQNKVSAICSMHREYHFISTPILSKPMQNANGLKTAATIVLLIMVTTLLIILYQGAQKKIARQINLQDVTLQTAPLIVAWTNYFSTSLKIPLLATLNDCAYRCEFIDREELEQHSSYVSAYVIHGRDMNVSDLPSLHSSSIHVLMLMESPYHTGGGIYEVPRNYFNATITYRRDSRYFHPYGHFALRSGEEDVSDIITKEQRKTRGSLIFVSNCNTPSKREKLVRELGKLTSITVRGNCESQLAVGNEMRSFSCKEDCDDDSLIATHRFYISFENSVCNDYITEKFFMRASQILIPIVAVRRVYEDAGIPNGSFIALDDFGSMKELADHLTDLRQNDTKYLEYFEWITRYRKPTAHIGDALCKLCEDIHSRSRFHINDIVTYYKDGQCE</sequence>
<keyword evidence="7" id="KW-0735">Signal-anchor</keyword>
<dbReference type="Pfam" id="PF00852">
    <property type="entry name" value="Glyco_transf_10"/>
    <property type="match status" value="1"/>
</dbReference>
<dbReference type="GO" id="GO:0032580">
    <property type="term" value="C:Golgi cisterna membrane"/>
    <property type="evidence" value="ECO:0007669"/>
    <property type="project" value="UniProtKB-SubCell"/>
</dbReference>
<dbReference type="PANTHER" id="PTHR11929:SF226">
    <property type="entry name" value="ATP-DEPENDENT DNA HELICASE-RELATED"/>
    <property type="match status" value="1"/>
</dbReference>
<evidence type="ECO:0000313" key="17">
    <source>
        <dbReference type="Proteomes" id="UP001196413"/>
    </source>
</evidence>
<keyword evidence="17" id="KW-1185">Reference proteome</keyword>
<dbReference type="InterPro" id="IPR055270">
    <property type="entry name" value="Glyco_tran_10_C"/>
</dbReference>
<evidence type="ECO:0000256" key="8">
    <source>
        <dbReference type="ARBA" id="ARBA00022989"/>
    </source>
</evidence>
<dbReference type="FunFam" id="3.40.50.11660:FF:000002">
    <property type="entry name" value="Alpha-(1,3)-fucosyltransferase"/>
    <property type="match status" value="1"/>
</dbReference>
<reference evidence="16" key="1">
    <citation type="submission" date="2021-06" db="EMBL/GenBank/DDBJ databases">
        <title>Parelaphostrongylus tenuis whole genome reference sequence.</title>
        <authorList>
            <person name="Garwood T.J."/>
            <person name="Larsen P.A."/>
            <person name="Fountain-Jones N.M."/>
            <person name="Garbe J.R."/>
            <person name="Macchietto M.G."/>
            <person name="Kania S.A."/>
            <person name="Gerhold R.W."/>
            <person name="Richards J.E."/>
            <person name="Wolf T.M."/>
        </authorList>
    </citation>
    <scope>NUCLEOTIDE SEQUENCE</scope>
    <source>
        <strain evidence="16">MNPRO001-30</strain>
        <tissue evidence="16">Meninges</tissue>
    </source>
</reference>
<evidence type="ECO:0000256" key="1">
    <source>
        <dbReference type="ARBA" id="ARBA00004447"/>
    </source>
</evidence>
<dbReference type="InterPro" id="IPR001503">
    <property type="entry name" value="Glyco_trans_10"/>
</dbReference>
<protein>
    <recommendedName>
        <fullName evidence="12">Fucosyltransferase</fullName>
        <ecNumber evidence="12">2.4.1.-</ecNumber>
    </recommendedName>
</protein>
<dbReference type="PANTHER" id="PTHR11929">
    <property type="entry name" value="ALPHA- 1,3 -FUCOSYLTRANSFERASE"/>
    <property type="match status" value="1"/>
</dbReference>
<dbReference type="Pfam" id="PF17039">
    <property type="entry name" value="Glyco_tran_10_N"/>
    <property type="match status" value="1"/>
</dbReference>
<comment type="pathway">
    <text evidence="2">Protein modification; protein glycosylation.</text>
</comment>
<dbReference type="Proteomes" id="UP001196413">
    <property type="component" value="Unassembled WGS sequence"/>
</dbReference>
<organism evidence="16 17">
    <name type="scientific">Parelaphostrongylus tenuis</name>
    <name type="common">Meningeal worm</name>
    <dbReference type="NCBI Taxonomy" id="148309"/>
    <lineage>
        <taxon>Eukaryota</taxon>
        <taxon>Metazoa</taxon>
        <taxon>Ecdysozoa</taxon>
        <taxon>Nematoda</taxon>
        <taxon>Chromadorea</taxon>
        <taxon>Rhabditida</taxon>
        <taxon>Rhabditina</taxon>
        <taxon>Rhabditomorpha</taxon>
        <taxon>Strongyloidea</taxon>
        <taxon>Metastrongylidae</taxon>
        <taxon>Parelaphostrongylus</taxon>
    </lineage>
</organism>
<dbReference type="SUPFAM" id="SSF53756">
    <property type="entry name" value="UDP-Glycosyltransferase/glycogen phosphorylase"/>
    <property type="match status" value="1"/>
</dbReference>
<evidence type="ECO:0000256" key="10">
    <source>
        <dbReference type="ARBA" id="ARBA00023136"/>
    </source>
</evidence>
<evidence type="ECO:0000256" key="9">
    <source>
        <dbReference type="ARBA" id="ARBA00023034"/>
    </source>
</evidence>
<dbReference type="InterPro" id="IPR038577">
    <property type="entry name" value="GT10-like_C_sf"/>
</dbReference>
<evidence type="ECO:0000256" key="2">
    <source>
        <dbReference type="ARBA" id="ARBA00004922"/>
    </source>
</evidence>
<keyword evidence="6 12" id="KW-0812">Transmembrane</keyword>
<feature type="domain" description="Fucosyltransferase N-terminal" evidence="15">
    <location>
        <begin position="158"/>
        <end position="266"/>
    </location>
</feature>
<evidence type="ECO:0000256" key="6">
    <source>
        <dbReference type="ARBA" id="ARBA00022692"/>
    </source>
</evidence>
<evidence type="ECO:0000256" key="4">
    <source>
        <dbReference type="ARBA" id="ARBA00022676"/>
    </source>
</evidence>
<keyword evidence="8 12" id="KW-1133">Transmembrane helix</keyword>
<keyword evidence="5 12" id="KW-0808">Transferase</keyword>
<evidence type="ECO:0000256" key="12">
    <source>
        <dbReference type="RuleBase" id="RU003832"/>
    </source>
</evidence>
<feature type="domain" description="Fucosyltransferase C-terminal" evidence="14">
    <location>
        <begin position="285"/>
        <end position="457"/>
    </location>
</feature>
<keyword evidence="10 12" id="KW-0472">Membrane</keyword>
<evidence type="ECO:0000256" key="5">
    <source>
        <dbReference type="ARBA" id="ARBA00022679"/>
    </source>
</evidence>
<comment type="similarity">
    <text evidence="3 12">Belongs to the glycosyltransferase 10 family.</text>
</comment>
<evidence type="ECO:0000256" key="11">
    <source>
        <dbReference type="ARBA" id="ARBA00023180"/>
    </source>
</evidence>
<comment type="subcellular location">
    <subcellularLocation>
        <location evidence="1 12">Golgi apparatus</location>
        <location evidence="1 12">Golgi stack membrane</location>
        <topology evidence="1 12">Single-pass type II membrane protein</topology>
    </subcellularLocation>
</comment>
<dbReference type="GO" id="GO:0046920">
    <property type="term" value="F:alpha-(1-&gt;3)-fucosyltransferase activity"/>
    <property type="evidence" value="ECO:0007669"/>
    <property type="project" value="TreeGrafter"/>
</dbReference>
<evidence type="ECO:0000313" key="16">
    <source>
        <dbReference type="EMBL" id="KAJ1348837.1"/>
    </source>
</evidence>
<evidence type="ECO:0000256" key="13">
    <source>
        <dbReference type="SAM" id="MobiDB-lite"/>
    </source>
</evidence>
<keyword evidence="4 12" id="KW-0328">Glycosyltransferase</keyword>
<gene>
    <name evidence="16" type="ORF">KIN20_004230</name>
</gene>
<accession>A0AAD5QF00</accession>
<dbReference type="EMBL" id="JAHQIW010000567">
    <property type="protein sequence ID" value="KAJ1348837.1"/>
    <property type="molecule type" value="Genomic_DNA"/>
</dbReference>
<dbReference type="AlphaFoldDB" id="A0AAD5QF00"/>
<keyword evidence="11" id="KW-0325">Glycoprotein</keyword>
<feature type="transmembrane region" description="Helical" evidence="12">
    <location>
        <begin position="119"/>
        <end position="140"/>
    </location>
</feature>
<dbReference type="InterPro" id="IPR031481">
    <property type="entry name" value="Glyco_tran_10_N"/>
</dbReference>
<evidence type="ECO:0000259" key="15">
    <source>
        <dbReference type="Pfam" id="PF17039"/>
    </source>
</evidence>
<dbReference type="EC" id="2.4.1.-" evidence="12"/>
<keyword evidence="9 12" id="KW-0333">Golgi apparatus</keyword>